<evidence type="ECO:0000259" key="1">
    <source>
        <dbReference type="Pfam" id="PF00561"/>
    </source>
</evidence>
<evidence type="ECO:0000259" key="2">
    <source>
        <dbReference type="Pfam" id="PF12146"/>
    </source>
</evidence>
<organism evidence="4 5">
    <name type="scientific">Megasphaera hexanoica</name>
    <dbReference type="NCBI Taxonomy" id="1675036"/>
    <lineage>
        <taxon>Bacteria</taxon>
        <taxon>Bacillati</taxon>
        <taxon>Bacillota</taxon>
        <taxon>Negativicutes</taxon>
        <taxon>Veillonellales</taxon>
        <taxon>Veillonellaceae</taxon>
        <taxon>Megasphaera</taxon>
    </lineage>
</organism>
<evidence type="ECO:0000313" key="5">
    <source>
        <dbReference type="Proteomes" id="UP000591071"/>
    </source>
</evidence>
<evidence type="ECO:0000313" key="4">
    <source>
        <dbReference type="EMBL" id="NME29233.1"/>
    </source>
</evidence>
<dbReference type="InterPro" id="IPR029058">
    <property type="entry name" value="AB_hydrolase_fold"/>
</dbReference>
<dbReference type="Gene3D" id="3.40.50.1820">
    <property type="entry name" value="alpha/beta hydrolase"/>
    <property type="match status" value="1"/>
</dbReference>
<dbReference type="GO" id="GO:0016787">
    <property type="term" value="F:hydrolase activity"/>
    <property type="evidence" value="ECO:0007669"/>
    <property type="project" value="UniProtKB-KW"/>
</dbReference>
<dbReference type="PANTHER" id="PTHR43358">
    <property type="entry name" value="ALPHA/BETA-HYDROLASE"/>
    <property type="match status" value="1"/>
</dbReference>
<dbReference type="EMBL" id="JBIEKR010000009">
    <property type="protein sequence ID" value="MFG6273652.1"/>
    <property type="molecule type" value="Genomic_DNA"/>
</dbReference>
<proteinExistence type="predicted"/>
<evidence type="ECO:0000313" key="6">
    <source>
        <dbReference type="Proteomes" id="UP001605989"/>
    </source>
</evidence>
<dbReference type="AlphaFoldDB" id="A0A848C3X2"/>
<dbReference type="PANTHER" id="PTHR43358:SF4">
    <property type="entry name" value="ALPHA_BETA HYDROLASE FOLD-1 DOMAIN-CONTAINING PROTEIN"/>
    <property type="match status" value="1"/>
</dbReference>
<feature type="domain" description="AB hydrolase-1" evidence="1">
    <location>
        <begin position="92"/>
        <end position="227"/>
    </location>
</feature>
<dbReference type="InterPro" id="IPR022742">
    <property type="entry name" value="Hydrolase_4"/>
</dbReference>
<dbReference type="EMBL" id="JABAFG010000025">
    <property type="protein sequence ID" value="NME29233.1"/>
    <property type="molecule type" value="Genomic_DNA"/>
</dbReference>
<reference evidence="3 6" key="2">
    <citation type="submission" date="2024-10" db="EMBL/GenBank/DDBJ databases">
        <authorList>
            <person name="Sang B.-I."/>
            <person name="Prabhaharan D."/>
        </authorList>
    </citation>
    <scope>NUCLEOTIDE SEQUENCE [LARGE SCALE GENOMIC DNA]</scope>
    <source>
        <strain evidence="3 6">MH</strain>
    </source>
</reference>
<dbReference type="Pfam" id="PF00561">
    <property type="entry name" value="Abhydrolase_1"/>
    <property type="match status" value="1"/>
</dbReference>
<name>A0A848C3X2_9FIRM</name>
<accession>A0A848C3X2</accession>
<dbReference type="OrthoDB" id="9776685at2"/>
<dbReference type="SUPFAM" id="SSF53474">
    <property type="entry name" value="alpha/beta-Hydrolases"/>
    <property type="match status" value="1"/>
</dbReference>
<gene>
    <name evidence="3" type="ORF">ACGTZG_10655</name>
    <name evidence="4" type="ORF">HF872_11505</name>
</gene>
<feature type="domain" description="Serine aminopeptidase S33" evidence="2">
    <location>
        <begin position="246"/>
        <end position="299"/>
    </location>
</feature>
<reference evidence="4 5" key="1">
    <citation type="submission" date="2020-04" db="EMBL/GenBank/DDBJ databases">
        <authorList>
            <person name="Hitch T.C.A."/>
            <person name="Wylensek D."/>
            <person name="Clavel T."/>
        </authorList>
    </citation>
    <scope>NUCLEOTIDE SEQUENCE [LARGE SCALE GENOMIC DNA]</scope>
    <source>
        <strain evidence="4 5">Oil-RF-744-FAT-WT-6-1</strain>
    </source>
</reference>
<dbReference type="InterPro" id="IPR000073">
    <property type="entry name" value="AB_hydrolase_1"/>
</dbReference>
<keyword evidence="6" id="KW-1185">Reference proteome</keyword>
<dbReference type="Proteomes" id="UP001605989">
    <property type="component" value="Unassembled WGS sequence"/>
</dbReference>
<dbReference type="KEGG" id="mhw:ACT01_01595"/>
<keyword evidence="4" id="KW-0378">Hydrolase</keyword>
<dbReference type="InterPro" id="IPR052920">
    <property type="entry name" value="DNA-binding_regulatory"/>
</dbReference>
<comment type="caution">
    <text evidence="4">The sequence shown here is derived from an EMBL/GenBank/DDBJ whole genome shotgun (WGS) entry which is preliminary data.</text>
</comment>
<dbReference type="RefSeq" id="WP_075581473.1">
    <property type="nucleotide sequence ID" value="NZ_CP011940.1"/>
</dbReference>
<dbReference type="Proteomes" id="UP000591071">
    <property type="component" value="Unassembled WGS sequence"/>
</dbReference>
<sequence length="315" mass="35071">MIRSILKGIAGLAAVLIVLATAAGAYAGNLAYNEFREAPWDQILGIRNNSRHVAPIRVLEKERQWEAVRVNAPDGTILRGTYIASTSHSHKTVILLHGLYQNRSMCLGYVPIYQNLGYNVLLIDQRGHGESEGAHTDWGLSEPEDMEMWMQWLRRKDPQAVIGLHGISLGAAMALLYAGSDRQQQVAFVIADSSYGNIISMGREKLMDWTGDKNLVLGYDLLDPFFQAAMLVHTHKLVSSIEPAHAVHFIKVPVLFLHGSADTLVPVKTAQSLYDQCGSGHKYLHVFRDSPHAAAIETDRREYVRTVTDFLEENV</sequence>
<dbReference type="Pfam" id="PF12146">
    <property type="entry name" value="Hydrolase_4"/>
    <property type="match status" value="1"/>
</dbReference>
<protein>
    <submittedName>
        <fullName evidence="4">Alpha/beta hydrolase</fullName>
    </submittedName>
</protein>
<evidence type="ECO:0000313" key="3">
    <source>
        <dbReference type="EMBL" id="MFG6273652.1"/>
    </source>
</evidence>